<keyword evidence="4 6" id="KW-0694">RNA-binding</keyword>
<dbReference type="AlphaFoldDB" id="A0A9D3M9K9"/>
<feature type="region of interest" description="Disordered" evidence="7">
    <location>
        <begin position="133"/>
        <end position="181"/>
    </location>
</feature>
<evidence type="ECO:0000256" key="2">
    <source>
        <dbReference type="ARBA" id="ARBA00022490"/>
    </source>
</evidence>
<keyword evidence="10" id="KW-1185">Reference proteome</keyword>
<sequence length="348" mass="38706">MIRSAVQTGFVMLRVQEFQQCERSEWTASTSVGPASVLPLPSSLVELPRPADTSADRFLAPSIMSGRTPPLTKMDQKTGESDQIMEYFKQQVQLLKEKAMLQASVREEKKLLVENAKLKKDIEDLKKVLQEKQKRRTARQATPAQNAPKSTAPECEERGKTEESRKEGREEGEEAGLAALDQEPKVDVSRLDLRVGRIVTARKHPDADSLFVEEVDVGEAAYRTVVSGLVKDTPLEQLQNRMVVLLCNLRPSKMRGVLSQAMVMCATSQQRVEILDPPSGAVPGDRVTFQSFPGEPDKELNPKQRVWERVQADLRTDGKCVATYQGAAFEVRGKGLCKSQTMSHCGIK</sequence>
<evidence type="ECO:0000259" key="8">
    <source>
        <dbReference type="PROSITE" id="PS50886"/>
    </source>
</evidence>
<organism evidence="9 10">
    <name type="scientific">Anguilla anguilla</name>
    <name type="common">European freshwater eel</name>
    <name type="synonym">Muraena anguilla</name>
    <dbReference type="NCBI Taxonomy" id="7936"/>
    <lineage>
        <taxon>Eukaryota</taxon>
        <taxon>Metazoa</taxon>
        <taxon>Chordata</taxon>
        <taxon>Craniata</taxon>
        <taxon>Vertebrata</taxon>
        <taxon>Euteleostomi</taxon>
        <taxon>Actinopterygii</taxon>
        <taxon>Neopterygii</taxon>
        <taxon>Teleostei</taxon>
        <taxon>Anguilliformes</taxon>
        <taxon>Anguillidae</taxon>
        <taxon>Anguilla</taxon>
    </lineage>
</organism>
<feature type="compositionally biased region" description="Polar residues" evidence="7">
    <location>
        <begin position="139"/>
        <end position="149"/>
    </location>
</feature>
<keyword evidence="3 6" id="KW-0820">tRNA-binding</keyword>
<accession>A0A9D3M9K9</accession>
<dbReference type="GO" id="GO:0006412">
    <property type="term" value="P:translation"/>
    <property type="evidence" value="ECO:0007669"/>
    <property type="project" value="UniProtKB-KW"/>
</dbReference>
<gene>
    <name evidence="9" type="ORF">ANANG_G00133480</name>
</gene>
<proteinExistence type="predicted"/>
<dbReference type="PANTHER" id="PTHR11586:SF42">
    <property type="entry name" value="AMINOACYL TRNA SYNTHASE COMPLEX-INTERACTING MULTIFUNCTIONAL PROTEIN 1"/>
    <property type="match status" value="1"/>
</dbReference>
<reference evidence="9" key="1">
    <citation type="submission" date="2021-01" db="EMBL/GenBank/DDBJ databases">
        <title>A chromosome-scale assembly of European eel, Anguilla anguilla.</title>
        <authorList>
            <person name="Henkel C."/>
            <person name="Jong-Raadsen S.A."/>
            <person name="Dufour S."/>
            <person name="Weltzien F.-A."/>
            <person name="Palstra A.P."/>
            <person name="Pelster B."/>
            <person name="Spaink H.P."/>
            <person name="Van Den Thillart G.E."/>
            <person name="Jansen H."/>
            <person name="Zahm M."/>
            <person name="Klopp C."/>
            <person name="Cedric C."/>
            <person name="Louis A."/>
            <person name="Berthelot C."/>
            <person name="Parey E."/>
            <person name="Roest Crollius H."/>
            <person name="Montfort J."/>
            <person name="Robinson-Rechavi M."/>
            <person name="Bucao C."/>
            <person name="Bouchez O."/>
            <person name="Gislard M."/>
            <person name="Lluch J."/>
            <person name="Milhes M."/>
            <person name="Lampietro C."/>
            <person name="Lopez Roques C."/>
            <person name="Donnadieu C."/>
            <person name="Braasch I."/>
            <person name="Desvignes T."/>
            <person name="Postlethwait J."/>
            <person name="Bobe J."/>
            <person name="Guiguen Y."/>
            <person name="Dirks R."/>
        </authorList>
    </citation>
    <scope>NUCLEOTIDE SEQUENCE</scope>
    <source>
        <strain evidence="9">Tag_6206</strain>
        <tissue evidence="9">Liver</tissue>
    </source>
</reference>
<name>A0A9D3M9K9_ANGAN</name>
<feature type="domain" description="TRNA-binding" evidence="8">
    <location>
        <begin position="187"/>
        <end position="288"/>
    </location>
</feature>
<dbReference type="GO" id="GO:0005737">
    <property type="term" value="C:cytoplasm"/>
    <property type="evidence" value="ECO:0007669"/>
    <property type="project" value="UniProtKB-SubCell"/>
</dbReference>
<keyword evidence="2" id="KW-0963">Cytoplasm</keyword>
<dbReference type="InterPro" id="IPR012340">
    <property type="entry name" value="NA-bd_OB-fold"/>
</dbReference>
<dbReference type="FunFam" id="2.40.50.140:FF:000047">
    <property type="entry name" value="tyrosine--tRNA ligase, cytoplasmic isoform X2"/>
    <property type="match status" value="1"/>
</dbReference>
<dbReference type="CDD" id="cd02799">
    <property type="entry name" value="tRNA_bind_EMAP-II_like"/>
    <property type="match status" value="1"/>
</dbReference>
<protein>
    <recommendedName>
        <fullName evidence="8">tRNA-binding domain-containing protein</fullName>
    </recommendedName>
</protein>
<dbReference type="InterPro" id="IPR002547">
    <property type="entry name" value="tRNA-bd_dom"/>
</dbReference>
<evidence type="ECO:0000256" key="6">
    <source>
        <dbReference type="PROSITE-ProRule" id="PRU00209"/>
    </source>
</evidence>
<evidence type="ECO:0000256" key="7">
    <source>
        <dbReference type="SAM" id="MobiDB-lite"/>
    </source>
</evidence>
<comment type="subcellular location">
    <subcellularLocation>
        <location evidence="1">Cytoplasm</location>
    </subcellularLocation>
</comment>
<keyword evidence="5" id="KW-0648">Protein biosynthesis</keyword>
<evidence type="ECO:0000256" key="5">
    <source>
        <dbReference type="ARBA" id="ARBA00022917"/>
    </source>
</evidence>
<evidence type="ECO:0000313" key="10">
    <source>
        <dbReference type="Proteomes" id="UP001044222"/>
    </source>
</evidence>
<comment type="caution">
    <text evidence="9">The sequence shown here is derived from an EMBL/GenBank/DDBJ whole genome shotgun (WGS) entry which is preliminary data.</text>
</comment>
<evidence type="ECO:0000256" key="1">
    <source>
        <dbReference type="ARBA" id="ARBA00004496"/>
    </source>
</evidence>
<dbReference type="EMBL" id="JAFIRN010000007">
    <property type="protein sequence ID" value="KAG5844939.1"/>
    <property type="molecule type" value="Genomic_DNA"/>
</dbReference>
<feature type="compositionally biased region" description="Basic and acidic residues" evidence="7">
    <location>
        <begin position="155"/>
        <end position="169"/>
    </location>
</feature>
<dbReference type="PROSITE" id="PS50886">
    <property type="entry name" value="TRBD"/>
    <property type="match status" value="1"/>
</dbReference>
<dbReference type="GO" id="GO:0000049">
    <property type="term" value="F:tRNA binding"/>
    <property type="evidence" value="ECO:0007669"/>
    <property type="project" value="UniProtKB-UniRule"/>
</dbReference>
<dbReference type="Pfam" id="PF01588">
    <property type="entry name" value="tRNA_bind"/>
    <property type="match status" value="1"/>
</dbReference>
<dbReference type="Proteomes" id="UP001044222">
    <property type="component" value="Chromosome 7"/>
</dbReference>
<dbReference type="Gene3D" id="2.40.50.140">
    <property type="entry name" value="Nucleic acid-binding proteins"/>
    <property type="match status" value="1"/>
</dbReference>
<evidence type="ECO:0000256" key="3">
    <source>
        <dbReference type="ARBA" id="ARBA00022555"/>
    </source>
</evidence>
<dbReference type="PANTHER" id="PTHR11586">
    <property type="entry name" value="TRNA-AMINOACYLATION COFACTOR ARC1 FAMILY MEMBER"/>
    <property type="match status" value="1"/>
</dbReference>
<dbReference type="SUPFAM" id="SSF50249">
    <property type="entry name" value="Nucleic acid-binding proteins"/>
    <property type="match status" value="1"/>
</dbReference>
<dbReference type="InterPro" id="IPR051270">
    <property type="entry name" value="Tyrosine-tRNA_ligase_regulator"/>
</dbReference>
<evidence type="ECO:0000313" key="9">
    <source>
        <dbReference type="EMBL" id="KAG5844939.1"/>
    </source>
</evidence>
<evidence type="ECO:0000256" key="4">
    <source>
        <dbReference type="ARBA" id="ARBA00022884"/>
    </source>
</evidence>